<dbReference type="EMBL" id="FOPP01000009">
    <property type="protein sequence ID" value="SFH35106.1"/>
    <property type="molecule type" value="Genomic_DNA"/>
</dbReference>
<feature type="chain" id="PRO_5011767533" description="Outer membrane insertion C-terminal signal" evidence="1">
    <location>
        <begin position="25"/>
        <end position="157"/>
    </location>
</feature>
<accession>A0A1I2ZC63</accession>
<reference evidence="2 3" key="1">
    <citation type="submission" date="2016-10" db="EMBL/GenBank/DDBJ databases">
        <authorList>
            <person name="de Groot N.N."/>
        </authorList>
    </citation>
    <scope>NUCLEOTIDE SEQUENCE [LARGE SCALE GENOMIC DNA]</scope>
    <source>
        <strain evidence="2 3">DSM 18684</strain>
    </source>
</reference>
<dbReference type="STRING" id="414048.SAMN04489864_109130"/>
<evidence type="ECO:0000313" key="2">
    <source>
        <dbReference type="EMBL" id="SFH35106.1"/>
    </source>
</evidence>
<keyword evidence="3" id="KW-1185">Reference proteome</keyword>
<dbReference type="RefSeq" id="WP_090996105.1">
    <property type="nucleotide sequence ID" value="NZ_FOPP01000009.1"/>
</dbReference>
<dbReference type="OrthoDB" id="978645at2"/>
<dbReference type="Proteomes" id="UP000199666">
    <property type="component" value="Unassembled WGS sequence"/>
</dbReference>
<sequence length="157" mass="17024">MKKLIFTFITGVALFTVNMTGAKAQDYKTGLGLAIDFGDGATLVGPHIKHFFNANGAINGEVLFGNHFTRIQGMYQHHSEFKGADGLKWYIGGGPAVDLYDGGSSFYLVPTAGLDLKVKSAPIALSFDWRPNIYLGDSYGGNRFIAGRFGLGIRYSF</sequence>
<protein>
    <recommendedName>
        <fullName evidence="4">Outer membrane insertion C-terminal signal</fullName>
    </recommendedName>
</protein>
<proteinExistence type="predicted"/>
<organism evidence="2 3">
    <name type="scientific">Pedobacter insulae</name>
    <dbReference type="NCBI Taxonomy" id="414048"/>
    <lineage>
        <taxon>Bacteria</taxon>
        <taxon>Pseudomonadati</taxon>
        <taxon>Bacteroidota</taxon>
        <taxon>Sphingobacteriia</taxon>
        <taxon>Sphingobacteriales</taxon>
        <taxon>Sphingobacteriaceae</taxon>
        <taxon>Pedobacter</taxon>
    </lineage>
</organism>
<evidence type="ECO:0000313" key="3">
    <source>
        <dbReference type="Proteomes" id="UP000199666"/>
    </source>
</evidence>
<dbReference type="AlphaFoldDB" id="A0A1I2ZC63"/>
<feature type="signal peptide" evidence="1">
    <location>
        <begin position="1"/>
        <end position="24"/>
    </location>
</feature>
<evidence type="ECO:0000256" key="1">
    <source>
        <dbReference type="SAM" id="SignalP"/>
    </source>
</evidence>
<gene>
    <name evidence="2" type="ORF">SAMN04489864_109130</name>
</gene>
<name>A0A1I2ZC63_9SPHI</name>
<keyword evidence="1" id="KW-0732">Signal</keyword>
<evidence type="ECO:0008006" key="4">
    <source>
        <dbReference type="Google" id="ProtNLM"/>
    </source>
</evidence>